<dbReference type="InterPro" id="IPR006139">
    <property type="entry name" value="D-isomer_2_OHA_DH_cat_dom"/>
</dbReference>
<keyword evidence="6" id="KW-0718">Serine biosynthesis</keyword>
<dbReference type="PANTHER" id="PTHR42938:SF47">
    <property type="entry name" value="HYDROXYPYRUVATE REDUCTASE"/>
    <property type="match status" value="1"/>
</dbReference>
<comment type="similarity">
    <text evidence="2 6">Belongs to the D-isomer specific 2-hydroxyacid dehydrogenase family.</text>
</comment>
<dbReference type="PROSITE" id="PS00671">
    <property type="entry name" value="D_2_HYDROXYACID_DH_3"/>
    <property type="match status" value="1"/>
</dbReference>
<dbReference type="PANTHER" id="PTHR42938">
    <property type="entry name" value="FORMATE DEHYDROGENASE 1"/>
    <property type="match status" value="1"/>
</dbReference>
<dbReference type="FunFam" id="3.40.50.720:FF:000021">
    <property type="entry name" value="D-3-phosphoglycerate dehydrogenase"/>
    <property type="match status" value="1"/>
</dbReference>
<name>A0A1I3SFI4_9HYPH</name>
<dbReference type="SUPFAM" id="SSF51735">
    <property type="entry name" value="NAD(P)-binding Rossmann-fold domains"/>
    <property type="match status" value="1"/>
</dbReference>
<feature type="domain" description="D-3-phosphoglycerate dehydrogenase ASB" evidence="9">
    <location>
        <begin position="326"/>
        <end position="444"/>
    </location>
</feature>
<reference evidence="11" key="1">
    <citation type="submission" date="2016-10" db="EMBL/GenBank/DDBJ databases">
        <authorList>
            <person name="Varghese N."/>
            <person name="Submissions S."/>
        </authorList>
    </citation>
    <scope>NUCLEOTIDE SEQUENCE [LARGE SCALE GENOMIC DNA]</scope>
    <source>
        <strain evidence="11">DSM 21857</strain>
    </source>
</reference>
<dbReference type="InterPro" id="IPR029753">
    <property type="entry name" value="D-isomer_DH_CS"/>
</dbReference>
<dbReference type="Gene3D" id="3.30.1330.90">
    <property type="entry name" value="D-3-phosphoglycerate dehydrogenase, domain 3"/>
    <property type="match status" value="1"/>
</dbReference>
<evidence type="ECO:0000259" key="7">
    <source>
        <dbReference type="Pfam" id="PF00389"/>
    </source>
</evidence>
<dbReference type="Proteomes" id="UP000242763">
    <property type="component" value="Unassembled WGS sequence"/>
</dbReference>
<sequence length="533" mass="56736">MAPRVLVSDKLSPTAVQIFKDRGVEVDYLPDLGKDKEKLLEVIGQYDGLAIRSATKVTEKLIEAATNLKVVGRAGIGVDNVDIPAASRRGIIVMNTPFGNSITTAEHAIALMFAVARELPEANSSTHAGKWEKNRFMGVEITGKTLGVIGCGNIGSIVATRGVGLKMNVIAYDPFLSEARAKELGVEKVELEEIFTRSDFITLHTPMTDKTRGILNKDAFAKMKKGVRIINCARGGLIVEADLIEALKSGKVAGAGIDVFETEPATESPLFGMANVVCTPHLGASTAEAQENVALQVAEQMSDYLTKGAVTNAINMPSISADEAPRLKPFIKLAEVLGAFVGQVTEEAIQEVEILFDGATADMNTKALTSAALAGLIRPMVSDINMVSAPIMAKERGVILSEIKRDKSGAFDGYIKLKVKTASKSRSIAGTVFSDGKPRFIQIKGITLDAEVGEHMLYTTNADAPGIIGLLGTICGKHGVNIANFHLGRNRPGGDAIALLYLDAPFPQAVLEELRADPRIVSAKPLQFDVATA</sequence>
<dbReference type="Pfam" id="PF00389">
    <property type="entry name" value="2-Hacid_dh"/>
    <property type="match status" value="1"/>
</dbReference>
<dbReference type="InterPro" id="IPR045626">
    <property type="entry name" value="PGDH_ASB_dom"/>
</dbReference>
<dbReference type="SUPFAM" id="SSF143548">
    <property type="entry name" value="Serine metabolism enzymes domain"/>
    <property type="match status" value="1"/>
</dbReference>
<accession>A0A1I3SFI4</accession>
<dbReference type="CDD" id="cd04902">
    <property type="entry name" value="ACT_3PGDH-xct"/>
    <property type="match status" value="1"/>
</dbReference>
<dbReference type="NCBIfam" id="TIGR01327">
    <property type="entry name" value="PGDH"/>
    <property type="match status" value="1"/>
</dbReference>
<dbReference type="InterPro" id="IPR045865">
    <property type="entry name" value="ACT-like_dom_sf"/>
</dbReference>
<evidence type="ECO:0000313" key="10">
    <source>
        <dbReference type="EMBL" id="SFJ57583.1"/>
    </source>
</evidence>
<dbReference type="InterPro" id="IPR029009">
    <property type="entry name" value="ASB_dom_sf"/>
</dbReference>
<proteinExistence type="inferred from homology"/>
<dbReference type="EMBL" id="FORF01000030">
    <property type="protein sequence ID" value="SFJ57583.1"/>
    <property type="molecule type" value="Genomic_DNA"/>
</dbReference>
<keyword evidence="4 6" id="KW-0520">NAD</keyword>
<dbReference type="InterPro" id="IPR006140">
    <property type="entry name" value="D-isomer_DH_NAD-bd"/>
</dbReference>
<dbReference type="GO" id="GO:0004617">
    <property type="term" value="F:phosphoglycerate dehydrogenase activity"/>
    <property type="evidence" value="ECO:0007669"/>
    <property type="project" value="UniProtKB-UniRule"/>
</dbReference>
<evidence type="ECO:0000256" key="5">
    <source>
        <dbReference type="ARBA" id="ARBA00048731"/>
    </source>
</evidence>
<keyword evidence="3 6" id="KW-0560">Oxidoreductase</keyword>
<organism evidence="10 11">
    <name type="scientific">Aquamicrobium aerolatum DSM 21857</name>
    <dbReference type="NCBI Taxonomy" id="1121003"/>
    <lineage>
        <taxon>Bacteria</taxon>
        <taxon>Pseudomonadati</taxon>
        <taxon>Pseudomonadota</taxon>
        <taxon>Alphaproteobacteria</taxon>
        <taxon>Hyphomicrobiales</taxon>
        <taxon>Phyllobacteriaceae</taxon>
        <taxon>Aerobium</taxon>
    </lineage>
</organism>
<dbReference type="OrthoDB" id="9793626at2"/>
<dbReference type="InterPro" id="IPR036291">
    <property type="entry name" value="NAD(P)-bd_dom_sf"/>
</dbReference>
<comment type="catalytic activity">
    <reaction evidence="5 6">
        <text>(2R)-3-phosphoglycerate + NAD(+) = 3-phosphooxypyruvate + NADH + H(+)</text>
        <dbReference type="Rhea" id="RHEA:12641"/>
        <dbReference type="ChEBI" id="CHEBI:15378"/>
        <dbReference type="ChEBI" id="CHEBI:18110"/>
        <dbReference type="ChEBI" id="CHEBI:57540"/>
        <dbReference type="ChEBI" id="CHEBI:57945"/>
        <dbReference type="ChEBI" id="CHEBI:58272"/>
        <dbReference type="EC" id="1.1.1.95"/>
    </reaction>
</comment>
<dbReference type="Gene3D" id="3.40.50.720">
    <property type="entry name" value="NAD(P)-binding Rossmann-like Domain"/>
    <property type="match status" value="2"/>
</dbReference>
<evidence type="ECO:0000256" key="6">
    <source>
        <dbReference type="RuleBase" id="RU363003"/>
    </source>
</evidence>
<dbReference type="AlphaFoldDB" id="A0A1I3SFI4"/>
<feature type="domain" description="D-isomer specific 2-hydroxyacid dehydrogenase catalytic" evidence="7">
    <location>
        <begin position="5"/>
        <end position="315"/>
    </location>
</feature>
<gene>
    <name evidence="10" type="ORF">SAMN03080618_03363</name>
</gene>
<dbReference type="CDD" id="cd12173">
    <property type="entry name" value="PGDH_4"/>
    <property type="match status" value="1"/>
</dbReference>
<dbReference type="RefSeq" id="WP_091524755.1">
    <property type="nucleotide sequence ID" value="NZ_FORF01000030.1"/>
</dbReference>
<dbReference type="GO" id="GO:0006564">
    <property type="term" value="P:L-serine biosynthetic process"/>
    <property type="evidence" value="ECO:0007669"/>
    <property type="project" value="UniProtKB-UniRule"/>
</dbReference>
<evidence type="ECO:0000256" key="3">
    <source>
        <dbReference type="ARBA" id="ARBA00023002"/>
    </source>
</evidence>
<dbReference type="Pfam" id="PF19304">
    <property type="entry name" value="PGDH_inter"/>
    <property type="match status" value="1"/>
</dbReference>
<evidence type="ECO:0000313" key="11">
    <source>
        <dbReference type="Proteomes" id="UP000242763"/>
    </source>
</evidence>
<dbReference type="UniPathway" id="UPA00135">
    <property type="reaction ID" value="UER00196"/>
</dbReference>
<evidence type="ECO:0000259" key="8">
    <source>
        <dbReference type="Pfam" id="PF02826"/>
    </source>
</evidence>
<dbReference type="SUPFAM" id="SSF55021">
    <property type="entry name" value="ACT-like"/>
    <property type="match status" value="1"/>
</dbReference>
<dbReference type="STRING" id="1121003.SAMN03080618_03363"/>
<evidence type="ECO:0000256" key="2">
    <source>
        <dbReference type="ARBA" id="ARBA00005854"/>
    </source>
</evidence>
<dbReference type="Gene3D" id="3.30.70.260">
    <property type="match status" value="1"/>
</dbReference>
<keyword evidence="6" id="KW-0028">Amino-acid biosynthesis</keyword>
<dbReference type="GO" id="GO:0051287">
    <property type="term" value="F:NAD binding"/>
    <property type="evidence" value="ECO:0007669"/>
    <property type="project" value="UniProtKB-UniRule"/>
</dbReference>
<dbReference type="FunFam" id="3.30.1330.90:FF:000003">
    <property type="entry name" value="D-3-phosphoglycerate dehydrogenase"/>
    <property type="match status" value="1"/>
</dbReference>
<keyword evidence="11" id="KW-1185">Reference proteome</keyword>
<dbReference type="InterPro" id="IPR029752">
    <property type="entry name" value="D-isomer_DH_CS1"/>
</dbReference>
<evidence type="ECO:0000259" key="9">
    <source>
        <dbReference type="Pfam" id="PF19304"/>
    </source>
</evidence>
<comment type="pathway">
    <text evidence="1 6">Amino-acid biosynthesis; L-serine biosynthesis; L-serine from 3-phospho-D-glycerate: step 1/3.</text>
</comment>
<dbReference type="Pfam" id="PF02826">
    <property type="entry name" value="2-Hacid_dh_C"/>
    <property type="match status" value="1"/>
</dbReference>
<evidence type="ECO:0000256" key="1">
    <source>
        <dbReference type="ARBA" id="ARBA00005216"/>
    </source>
</evidence>
<evidence type="ECO:0000256" key="4">
    <source>
        <dbReference type="ARBA" id="ARBA00023027"/>
    </source>
</evidence>
<dbReference type="EC" id="1.1.1.95" evidence="6"/>
<dbReference type="PROSITE" id="PS00670">
    <property type="entry name" value="D_2_HYDROXYACID_DH_2"/>
    <property type="match status" value="1"/>
</dbReference>
<dbReference type="InterPro" id="IPR006236">
    <property type="entry name" value="PGDH"/>
</dbReference>
<protein>
    <recommendedName>
        <fullName evidence="6">D-3-phosphoglycerate dehydrogenase</fullName>
        <ecNumber evidence="6">1.1.1.95</ecNumber>
    </recommendedName>
</protein>
<dbReference type="PROSITE" id="PS00065">
    <property type="entry name" value="D_2_HYDROXYACID_DH_1"/>
    <property type="match status" value="1"/>
</dbReference>
<dbReference type="SUPFAM" id="SSF52283">
    <property type="entry name" value="Formate/glycerate dehydrogenase catalytic domain-like"/>
    <property type="match status" value="1"/>
</dbReference>
<feature type="domain" description="D-isomer specific 2-hydroxyacid dehydrogenase NAD-binding" evidence="8">
    <location>
        <begin position="109"/>
        <end position="283"/>
    </location>
</feature>